<proteinExistence type="predicted"/>
<protein>
    <submittedName>
        <fullName evidence="1">Uncharacterized protein</fullName>
    </submittedName>
</protein>
<comment type="caution">
    <text evidence="1">The sequence shown here is derived from an EMBL/GenBank/DDBJ whole genome shotgun (WGS) entry which is preliminary data.</text>
</comment>
<organism evidence="1 2">
    <name type="scientific">Ensete ventricosum</name>
    <name type="common">Abyssinian banana</name>
    <name type="synonym">Musa ensete</name>
    <dbReference type="NCBI Taxonomy" id="4639"/>
    <lineage>
        <taxon>Eukaryota</taxon>
        <taxon>Viridiplantae</taxon>
        <taxon>Streptophyta</taxon>
        <taxon>Embryophyta</taxon>
        <taxon>Tracheophyta</taxon>
        <taxon>Spermatophyta</taxon>
        <taxon>Magnoliopsida</taxon>
        <taxon>Liliopsida</taxon>
        <taxon>Zingiberales</taxon>
        <taxon>Musaceae</taxon>
        <taxon>Ensete</taxon>
    </lineage>
</organism>
<accession>A0A426X5P7</accession>
<name>A0A426X5P7_ENSVE</name>
<reference evidence="1 2" key="1">
    <citation type="journal article" date="2014" name="Agronomy (Basel)">
        <title>A Draft Genome Sequence for Ensete ventricosum, the Drought-Tolerant Tree Against Hunger.</title>
        <authorList>
            <person name="Harrison J."/>
            <person name="Moore K.A."/>
            <person name="Paszkiewicz K."/>
            <person name="Jones T."/>
            <person name="Grant M."/>
            <person name="Ambacheew D."/>
            <person name="Muzemil S."/>
            <person name="Studholme D.J."/>
        </authorList>
    </citation>
    <scope>NUCLEOTIDE SEQUENCE [LARGE SCALE GENOMIC DNA]</scope>
</reference>
<gene>
    <name evidence="1" type="ORF">B296_00036771</name>
</gene>
<feature type="non-terminal residue" evidence="1">
    <location>
        <position position="1"/>
    </location>
</feature>
<evidence type="ECO:0000313" key="1">
    <source>
        <dbReference type="EMBL" id="RRT34799.1"/>
    </source>
</evidence>
<dbReference type="AlphaFoldDB" id="A0A426X5P7"/>
<dbReference type="EMBL" id="AMZH03026058">
    <property type="protein sequence ID" value="RRT34799.1"/>
    <property type="molecule type" value="Genomic_DNA"/>
</dbReference>
<sequence length="242" mass="27144">LLLFYAHLTLGGTDYLKFSWILLTLACWKSSRAEEAKYGLTPSQTRKMKNWEDRLVYPSTAPHMADIKQEISRNGYLHSHGSEEIQASKSPWSRIIPSSSPGSCIAGSFGRNMLDFSNKSERMHHQPANSPEVMICLPTLSCSIRDITAEAGVVLKKSRVQGTSSAHSTTFKDRIMYTNEEMIDSKRVIAFLLFCSYHQEGDDEPKKDLRSRGLCLVPVSFFLDVGSDNGADYWVPTLHGAF</sequence>
<dbReference type="Proteomes" id="UP000287651">
    <property type="component" value="Unassembled WGS sequence"/>
</dbReference>
<evidence type="ECO:0000313" key="2">
    <source>
        <dbReference type="Proteomes" id="UP000287651"/>
    </source>
</evidence>